<proteinExistence type="predicted"/>
<dbReference type="Gene3D" id="3.40.50.10140">
    <property type="entry name" value="Toll/interleukin-1 receptor homology (TIR) domain"/>
    <property type="match status" value="1"/>
</dbReference>
<evidence type="ECO:0000256" key="1">
    <source>
        <dbReference type="ARBA" id="ARBA00023027"/>
    </source>
</evidence>
<dbReference type="InterPro" id="IPR035897">
    <property type="entry name" value="Toll_tir_struct_dom_sf"/>
</dbReference>
<gene>
    <name evidence="3" type="ORF">EUTSA_v10028291mg</name>
</gene>
<dbReference type="KEGG" id="eus:EUTSA_v10028291mg"/>
<dbReference type="EMBL" id="KI517416">
    <property type="protein sequence ID" value="ESQ46927.1"/>
    <property type="molecule type" value="Genomic_DNA"/>
</dbReference>
<dbReference type="STRING" id="72664.V4LWM1"/>
<dbReference type="AlphaFoldDB" id="V4LWM1"/>
<accession>V4LWM1</accession>
<dbReference type="GO" id="GO:0007165">
    <property type="term" value="P:signal transduction"/>
    <property type="evidence" value="ECO:0007669"/>
    <property type="project" value="InterPro"/>
</dbReference>
<evidence type="ECO:0000313" key="3">
    <source>
        <dbReference type="EMBL" id="ESQ46927.1"/>
    </source>
</evidence>
<feature type="domain" description="TIR" evidence="2">
    <location>
        <begin position="7"/>
        <end position="171"/>
    </location>
</feature>
<dbReference type="OMA" id="NDQKMER"/>
<reference evidence="3 4" key="1">
    <citation type="journal article" date="2013" name="Front. Plant Sci.">
        <title>The Reference Genome of the Halophytic Plant Eutrema salsugineum.</title>
        <authorList>
            <person name="Yang R."/>
            <person name="Jarvis D.E."/>
            <person name="Chen H."/>
            <person name="Beilstein M.A."/>
            <person name="Grimwood J."/>
            <person name="Jenkins J."/>
            <person name="Shu S."/>
            <person name="Prochnik S."/>
            <person name="Xin M."/>
            <person name="Ma C."/>
            <person name="Schmutz J."/>
            <person name="Wing R.A."/>
            <person name="Mitchell-Olds T."/>
            <person name="Schumaker K.S."/>
            <person name="Wang X."/>
        </authorList>
    </citation>
    <scope>NUCLEOTIDE SEQUENCE [LARGE SCALE GENOMIC DNA]</scope>
</reference>
<dbReference type="PROSITE" id="PS50104">
    <property type="entry name" value="TIR"/>
    <property type="match status" value="1"/>
</dbReference>
<keyword evidence="1" id="KW-0520">NAD</keyword>
<dbReference type="FunFam" id="3.40.50.10140:FF:000007">
    <property type="entry name" value="Disease resistance protein (TIR-NBS-LRR class)"/>
    <property type="match status" value="1"/>
</dbReference>
<dbReference type="SUPFAM" id="SSF52200">
    <property type="entry name" value="Toll/Interleukin receptor TIR domain"/>
    <property type="match status" value="1"/>
</dbReference>
<dbReference type="PANTHER" id="PTHR32009:SF115">
    <property type="entry name" value="RPP1-LIKE DISEASE RESISTANCE PROTEIN-RELATED"/>
    <property type="match status" value="1"/>
</dbReference>
<evidence type="ECO:0000313" key="4">
    <source>
        <dbReference type="Proteomes" id="UP000030689"/>
    </source>
</evidence>
<evidence type="ECO:0000259" key="2">
    <source>
        <dbReference type="PROSITE" id="PS50104"/>
    </source>
</evidence>
<dbReference type="Proteomes" id="UP000030689">
    <property type="component" value="Unassembled WGS sequence"/>
</dbReference>
<dbReference type="SMART" id="SM00255">
    <property type="entry name" value="TIR"/>
    <property type="match status" value="1"/>
</dbReference>
<dbReference type="Pfam" id="PF01582">
    <property type="entry name" value="TIR"/>
    <property type="match status" value="1"/>
</dbReference>
<dbReference type="Gramene" id="ESQ46927">
    <property type="protein sequence ID" value="ESQ46927"/>
    <property type="gene ID" value="EUTSA_v10028291mg"/>
</dbReference>
<name>V4LWM1_EUTSA</name>
<dbReference type="InterPro" id="IPR000157">
    <property type="entry name" value="TIR_dom"/>
</dbReference>
<keyword evidence="4" id="KW-1185">Reference proteome</keyword>
<organism evidence="3 4">
    <name type="scientific">Eutrema salsugineum</name>
    <name type="common">Saltwater cress</name>
    <name type="synonym">Sisymbrium salsugineum</name>
    <dbReference type="NCBI Taxonomy" id="72664"/>
    <lineage>
        <taxon>Eukaryota</taxon>
        <taxon>Viridiplantae</taxon>
        <taxon>Streptophyta</taxon>
        <taxon>Embryophyta</taxon>
        <taxon>Tracheophyta</taxon>
        <taxon>Spermatophyta</taxon>
        <taxon>Magnoliopsida</taxon>
        <taxon>eudicotyledons</taxon>
        <taxon>Gunneridae</taxon>
        <taxon>Pentapetalae</taxon>
        <taxon>rosids</taxon>
        <taxon>malvids</taxon>
        <taxon>Brassicales</taxon>
        <taxon>Brassicaceae</taxon>
        <taxon>Eutremeae</taxon>
        <taxon>Eutrema</taxon>
    </lineage>
</organism>
<sequence length="279" mass="32212">MSSSSSWRYDVFPSFRGSDVRRGFLSHLHNDFALMGIKTFNDQKMERGHSLERSLDLAIRESRVLMVLLSKNYASSLWCLNELVEILECRKNMVQCVLPVFYHVDPSDVRSQSGDFGNGFKKSCQGKNEEEKQIWSKALTKVANIAGLHCVNSYDDSEMIKKIATYVHEVLANETRTFKGMRMVDQRMVKEKVIVLSWRTEEEKIAFVMDDEAEMIQKIATVRDYNEICDILANETVSSYKKGRFSVSKRTFRGMRMIDQRIVIKEKVIVLALKSVKHA</sequence>
<dbReference type="PANTHER" id="PTHR32009">
    <property type="entry name" value="TMV RESISTANCE PROTEIN N-LIKE"/>
    <property type="match status" value="1"/>
</dbReference>
<protein>
    <recommendedName>
        <fullName evidence="2">TIR domain-containing protein</fullName>
    </recommendedName>
</protein>